<keyword evidence="1" id="KW-0472">Membrane</keyword>
<evidence type="ECO:0000313" key="3">
    <source>
        <dbReference type="Proteomes" id="UP000028875"/>
    </source>
</evidence>
<proteinExistence type="predicted"/>
<evidence type="ECO:0000313" key="2">
    <source>
        <dbReference type="EMBL" id="CDQ40475.1"/>
    </source>
</evidence>
<protein>
    <submittedName>
        <fullName evidence="2">Uncharacterized protein</fullName>
    </submittedName>
</protein>
<sequence>MLRKVKELLPVLFDSKPMKIIGDISLILLVFVLFIGLIIFVYLLVSSLLYNGAV</sequence>
<keyword evidence="3" id="KW-1185">Reference proteome</keyword>
<reference evidence="3" key="2">
    <citation type="submission" date="2014-05" db="EMBL/GenBank/DDBJ databases">
        <title>Draft genome sequence of Virgibacillus massiliensis Vm-5.</title>
        <authorList>
            <person name="Khelaifia S."/>
            <person name="Croce O."/>
            <person name="Lagier J.C."/>
            <person name="Raoult D."/>
        </authorList>
    </citation>
    <scope>NUCLEOTIDE SEQUENCE [LARGE SCALE GENOMIC DNA]</scope>
    <source>
        <strain evidence="3">Vm-5</strain>
    </source>
</reference>
<dbReference type="EMBL" id="CCDP010000002">
    <property type="protein sequence ID" value="CDQ40475.1"/>
    <property type="molecule type" value="Genomic_DNA"/>
</dbReference>
<name>A0A024QE83_9BACI</name>
<gene>
    <name evidence="2" type="ORF">BN990_02799</name>
</gene>
<dbReference type="AlphaFoldDB" id="A0A024QE83"/>
<accession>A0A024QE83</accession>
<comment type="caution">
    <text evidence="2">The sequence shown here is derived from an EMBL/GenBank/DDBJ whole genome shotgun (WGS) entry which is preliminary data.</text>
</comment>
<dbReference type="Proteomes" id="UP000028875">
    <property type="component" value="Unassembled WGS sequence"/>
</dbReference>
<keyword evidence="1" id="KW-0812">Transmembrane</keyword>
<reference evidence="2 3" key="1">
    <citation type="submission" date="2014-03" db="EMBL/GenBank/DDBJ databases">
        <authorList>
            <person name="Urmite Genomes U."/>
        </authorList>
    </citation>
    <scope>NUCLEOTIDE SEQUENCE [LARGE SCALE GENOMIC DNA]</scope>
    <source>
        <strain evidence="2 3">Vm-5</strain>
    </source>
</reference>
<evidence type="ECO:0000256" key="1">
    <source>
        <dbReference type="SAM" id="Phobius"/>
    </source>
</evidence>
<keyword evidence="1" id="KW-1133">Transmembrane helix</keyword>
<dbReference type="STRING" id="1462526.BN990_02799"/>
<organism evidence="2 3">
    <name type="scientific">Virgibacillus massiliensis</name>
    <dbReference type="NCBI Taxonomy" id="1462526"/>
    <lineage>
        <taxon>Bacteria</taxon>
        <taxon>Bacillati</taxon>
        <taxon>Bacillota</taxon>
        <taxon>Bacilli</taxon>
        <taxon>Bacillales</taxon>
        <taxon>Bacillaceae</taxon>
        <taxon>Virgibacillus</taxon>
    </lineage>
</organism>
<feature type="transmembrane region" description="Helical" evidence="1">
    <location>
        <begin position="20"/>
        <end position="45"/>
    </location>
</feature>
<dbReference type="RefSeq" id="WP_158295241.1">
    <property type="nucleotide sequence ID" value="NZ_BNER01000004.1"/>
</dbReference>